<gene>
    <name evidence="2" type="ORF">CFBP8129_47860</name>
</gene>
<keyword evidence="1" id="KW-1133">Transmembrane helix</keyword>
<sequence length="207" mass="23471">MPTTQLCEPIFWTLCEKPEAWQVWAALLQALLAGAAIWFAARLAVSQERRAISRRTDVFLKRIEQAALNVVQIKTFFLGNQGEESRESVYSAEAKMFEVFAQSLRAVPLENIVDARLLQPLHNAALACEKVVDLLKKKMPNTLGENQEWSKALGAAQFELTESYRSAFAVAAEFDSVPMFKRARSWMTNIRMTTIRKKANPRYASKD</sequence>
<organism evidence="2">
    <name type="scientific">Xanthomonas hortorum pv. gardneri</name>
    <dbReference type="NCBI Taxonomy" id="2754056"/>
    <lineage>
        <taxon>Bacteria</taxon>
        <taxon>Pseudomonadati</taxon>
        <taxon>Pseudomonadota</taxon>
        <taxon>Gammaproteobacteria</taxon>
        <taxon>Lysobacterales</taxon>
        <taxon>Lysobacteraceae</taxon>
        <taxon>Xanthomonas</taxon>
    </lineage>
</organism>
<dbReference type="OrthoDB" id="6008710at2"/>
<dbReference type="EMBL" id="LR828256">
    <property type="protein sequence ID" value="CAD0364905.1"/>
    <property type="molecule type" value="Genomic_DNA"/>
</dbReference>
<reference evidence="2" key="1">
    <citation type="submission" date="2020-07" db="EMBL/GenBank/DDBJ databases">
        <authorList>
            <person name="Pothier F. J."/>
        </authorList>
    </citation>
    <scope>NUCLEOTIDE SEQUENCE [LARGE SCALE GENOMIC DNA]</scope>
    <source>
        <plasmid evidence="2">CFBP8129_p26</plasmid>
    </source>
</reference>
<keyword evidence="1" id="KW-0812">Transmembrane</keyword>
<proteinExistence type="predicted"/>
<evidence type="ECO:0000313" key="2">
    <source>
        <dbReference type="EMBL" id="CAD0364905.1"/>
    </source>
</evidence>
<name>A0A0G8LZT7_9XANT</name>
<evidence type="ECO:0000256" key="1">
    <source>
        <dbReference type="SAM" id="Phobius"/>
    </source>
</evidence>
<dbReference type="AlphaFoldDB" id="A0A0G8LZT7"/>
<keyword evidence="2" id="KW-0614">Plasmid</keyword>
<dbReference type="GeneID" id="55515357"/>
<protein>
    <submittedName>
        <fullName evidence="2">Uncharacterized protein</fullName>
    </submittedName>
</protein>
<keyword evidence="1" id="KW-0472">Membrane</keyword>
<accession>A0A0G8LZT7</accession>
<feature type="transmembrane region" description="Helical" evidence="1">
    <location>
        <begin position="21"/>
        <end position="45"/>
    </location>
</feature>
<dbReference type="RefSeq" id="WP_046932906.1">
    <property type="nucleotide sequence ID" value="NZ_CP018733.1"/>
</dbReference>
<geneLocation type="plasmid" evidence="2">
    <name>CFBP8129_p26</name>
</geneLocation>
<dbReference type="EMBL" id="LR828256">
    <property type="protein sequence ID" value="CAD0364907.1"/>
    <property type="molecule type" value="Genomic_DNA"/>
</dbReference>